<comment type="caution">
    <text evidence="1">The sequence shown here is derived from an EMBL/GenBank/DDBJ whole genome shotgun (WGS) entry which is preliminary data.</text>
</comment>
<proteinExistence type="predicted"/>
<keyword evidence="2" id="KW-1185">Reference proteome</keyword>
<dbReference type="Proteomes" id="UP000701702">
    <property type="component" value="Unassembled WGS sequence"/>
</dbReference>
<protein>
    <submittedName>
        <fullName evidence="1">Uncharacterized protein</fullName>
    </submittedName>
</protein>
<reference evidence="1 2" key="1">
    <citation type="submission" date="2021-08" db="EMBL/GenBank/DDBJ databases">
        <authorList>
            <person name="Peeters C."/>
        </authorList>
    </citation>
    <scope>NUCLEOTIDE SEQUENCE [LARGE SCALE GENOMIC DNA]</scope>
    <source>
        <strain evidence="1 2">LMG 23994</strain>
    </source>
</reference>
<evidence type="ECO:0000313" key="1">
    <source>
        <dbReference type="EMBL" id="CAG9184530.1"/>
    </source>
</evidence>
<evidence type="ECO:0000313" key="2">
    <source>
        <dbReference type="Proteomes" id="UP000701702"/>
    </source>
</evidence>
<organism evidence="1 2">
    <name type="scientific">Cupriavidus pinatubonensis</name>
    <dbReference type="NCBI Taxonomy" id="248026"/>
    <lineage>
        <taxon>Bacteria</taxon>
        <taxon>Pseudomonadati</taxon>
        <taxon>Pseudomonadota</taxon>
        <taxon>Betaproteobacteria</taxon>
        <taxon>Burkholderiales</taxon>
        <taxon>Burkholderiaceae</taxon>
        <taxon>Cupriavidus</taxon>
    </lineage>
</organism>
<accession>A0ABN7ZHR1</accession>
<name>A0ABN7ZHR1_9BURK</name>
<dbReference type="EMBL" id="CAJZAF010000038">
    <property type="protein sequence ID" value="CAG9184530.1"/>
    <property type="molecule type" value="Genomic_DNA"/>
</dbReference>
<gene>
    <name evidence="1" type="ORF">LMG23994_05425</name>
</gene>
<sequence length="53" mass="5501">MCRPVSTPIGGDSPQISEFESAVGKYFANASVALERCLEDGRALVDALVSDAG</sequence>